<dbReference type="InterPro" id="IPR001002">
    <property type="entry name" value="Chitin-bd_1"/>
</dbReference>
<keyword evidence="5" id="KW-0378">Hydrolase</keyword>
<feature type="domain" description="Chitin-binding type-1" evidence="9">
    <location>
        <begin position="73"/>
        <end position="117"/>
    </location>
</feature>
<dbReference type="PROSITE" id="PS00026">
    <property type="entry name" value="CHIT_BIND_I_1"/>
    <property type="match status" value="2"/>
</dbReference>
<proteinExistence type="predicted"/>
<feature type="disulfide bond" evidence="7">
    <location>
        <begin position="185"/>
        <end position="197"/>
    </location>
</feature>
<dbReference type="GO" id="GO:0016787">
    <property type="term" value="F:hydrolase activity"/>
    <property type="evidence" value="ECO:0007669"/>
    <property type="project" value="UniProtKB-KW"/>
</dbReference>
<feature type="chain" id="PRO_5012372554" description="Chitin-binding type-1 domain-containing protein" evidence="8">
    <location>
        <begin position="23"/>
        <end position="331"/>
    </location>
</feature>
<feature type="disulfide bond" evidence="7">
    <location>
        <begin position="241"/>
        <end position="253"/>
    </location>
</feature>
<evidence type="ECO:0000256" key="3">
    <source>
        <dbReference type="ARBA" id="ARBA00022723"/>
    </source>
</evidence>
<feature type="disulfide bond" evidence="7">
    <location>
        <begin position="132"/>
        <end position="144"/>
    </location>
</feature>
<dbReference type="PROSITE" id="PS50941">
    <property type="entry name" value="CHIT_BIND_I_2"/>
    <property type="match status" value="5"/>
</dbReference>
<feature type="signal peptide" evidence="8">
    <location>
        <begin position="1"/>
        <end position="22"/>
    </location>
</feature>
<reference evidence="10 11" key="1">
    <citation type="submission" date="2016-08" db="EMBL/GenBank/DDBJ databases">
        <title>Genomes of anaerobic fungi encode conserved fungal cellulosomes for biomass hydrolysis.</title>
        <authorList>
            <consortium name="DOE Joint Genome Institute"/>
            <person name="Haitjema C.H."/>
            <person name="Gilmore S.P."/>
            <person name="Henske J.K."/>
            <person name="Solomon K.V."/>
            <person name="De Groot R."/>
            <person name="Kuo A."/>
            <person name="Mondo S.J."/>
            <person name="Salamov A.A."/>
            <person name="Labutti K."/>
            <person name="Zhao Z."/>
            <person name="Chiniquy J."/>
            <person name="Barry K."/>
            <person name="Brewer H.M."/>
            <person name="Purvine S.O."/>
            <person name="Wright A.T."/>
            <person name="Boxma B."/>
            <person name="Van Alen T."/>
            <person name="Hackstein J.H."/>
            <person name="Baker S.E."/>
            <person name="Grigoriev I.V."/>
            <person name="O'Malley M.A."/>
        </authorList>
    </citation>
    <scope>NUCLEOTIDE SEQUENCE [LARGE SCALE GENOMIC DNA]</scope>
    <source>
        <strain evidence="11">finn</strain>
    </source>
</reference>
<comment type="caution">
    <text evidence="10">The sequence shown here is derived from an EMBL/GenBank/DDBJ whole genome shotgun (WGS) entry which is preliminary data.</text>
</comment>
<evidence type="ECO:0000256" key="5">
    <source>
        <dbReference type="ARBA" id="ARBA00022801"/>
    </source>
</evidence>
<evidence type="ECO:0000313" key="11">
    <source>
        <dbReference type="Proteomes" id="UP000193719"/>
    </source>
</evidence>
<feature type="domain" description="Chitin-binding type-1" evidence="9">
    <location>
        <begin position="122"/>
        <end position="166"/>
    </location>
</feature>
<dbReference type="Pfam" id="PF00187">
    <property type="entry name" value="Chitin_bind_1"/>
    <property type="match status" value="1"/>
</dbReference>
<evidence type="ECO:0000256" key="4">
    <source>
        <dbReference type="ARBA" id="ARBA00022729"/>
    </source>
</evidence>
<keyword evidence="7" id="KW-1015">Disulfide bond</keyword>
<dbReference type="PANTHER" id="PTHR46471:SF2">
    <property type="entry name" value="CHITIN DEACETYLASE-RELATED"/>
    <property type="match status" value="1"/>
</dbReference>
<name>A0A1Y1V493_9FUNG</name>
<dbReference type="AlphaFoldDB" id="A0A1Y1V493"/>
<dbReference type="InterPro" id="IPR036861">
    <property type="entry name" value="Endochitinase-like_sf"/>
</dbReference>
<dbReference type="Gene3D" id="3.30.60.10">
    <property type="entry name" value="Endochitinase-like"/>
    <property type="match status" value="5"/>
</dbReference>
<dbReference type="InterPro" id="IPR018371">
    <property type="entry name" value="Chitin-binding_1_CS"/>
</dbReference>
<feature type="disulfide bond" evidence="7">
    <location>
        <begin position="38"/>
        <end position="52"/>
    </location>
</feature>
<reference evidence="10 11" key="2">
    <citation type="submission" date="2016-08" db="EMBL/GenBank/DDBJ databases">
        <title>Pervasive Adenine N6-methylation of Active Genes in Fungi.</title>
        <authorList>
            <consortium name="DOE Joint Genome Institute"/>
            <person name="Mondo S.J."/>
            <person name="Dannebaum R.O."/>
            <person name="Kuo R.C."/>
            <person name="Labutti K."/>
            <person name="Haridas S."/>
            <person name="Kuo A."/>
            <person name="Salamov A."/>
            <person name="Ahrendt S.R."/>
            <person name="Lipzen A."/>
            <person name="Sullivan W."/>
            <person name="Andreopoulos W.B."/>
            <person name="Clum A."/>
            <person name="Lindquist E."/>
            <person name="Daum C."/>
            <person name="Ramamoorthy G.K."/>
            <person name="Gryganskyi A."/>
            <person name="Culley D."/>
            <person name="Magnuson J.K."/>
            <person name="James T.Y."/>
            <person name="O'Malley M.A."/>
            <person name="Stajich J.E."/>
            <person name="Spatafora J.W."/>
            <person name="Visel A."/>
            <person name="Grigoriev I.V."/>
        </authorList>
    </citation>
    <scope>NUCLEOTIDE SEQUENCE [LARGE SCALE GENOMIC DNA]</scope>
    <source>
        <strain evidence="11">finn</strain>
    </source>
</reference>
<dbReference type="GO" id="GO:0046872">
    <property type="term" value="F:metal ion binding"/>
    <property type="evidence" value="ECO:0007669"/>
    <property type="project" value="UniProtKB-KW"/>
</dbReference>
<dbReference type="EMBL" id="MCFH01000033">
    <property type="protein sequence ID" value="ORX46919.1"/>
    <property type="molecule type" value="Genomic_DNA"/>
</dbReference>
<dbReference type="GO" id="GO:0008061">
    <property type="term" value="F:chitin binding"/>
    <property type="evidence" value="ECO:0007669"/>
    <property type="project" value="UniProtKB-UniRule"/>
</dbReference>
<feature type="disulfide bond" evidence="7">
    <location>
        <begin position="246"/>
        <end position="260"/>
    </location>
</feature>
<keyword evidence="6" id="KW-0119">Carbohydrate metabolism</keyword>
<feature type="disulfide bond" evidence="7">
    <location>
        <begin position="83"/>
        <end position="95"/>
    </location>
</feature>
<accession>A0A1Y1V493</accession>
<organism evidence="10 11">
    <name type="scientific">Piromyces finnis</name>
    <dbReference type="NCBI Taxonomy" id="1754191"/>
    <lineage>
        <taxon>Eukaryota</taxon>
        <taxon>Fungi</taxon>
        <taxon>Fungi incertae sedis</taxon>
        <taxon>Chytridiomycota</taxon>
        <taxon>Chytridiomycota incertae sedis</taxon>
        <taxon>Neocallimastigomycetes</taxon>
        <taxon>Neocallimastigales</taxon>
        <taxon>Neocallimastigaceae</taxon>
        <taxon>Piromyces</taxon>
    </lineage>
</organism>
<comment type="cofactor">
    <cofactor evidence="1">
        <name>Co(2+)</name>
        <dbReference type="ChEBI" id="CHEBI:48828"/>
    </cofactor>
</comment>
<evidence type="ECO:0000256" key="8">
    <source>
        <dbReference type="SAM" id="SignalP"/>
    </source>
</evidence>
<evidence type="ECO:0000313" key="10">
    <source>
        <dbReference type="EMBL" id="ORX46919.1"/>
    </source>
</evidence>
<evidence type="ECO:0000256" key="6">
    <source>
        <dbReference type="ARBA" id="ARBA00023277"/>
    </source>
</evidence>
<dbReference type="SMART" id="SM00270">
    <property type="entry name" value="ChtBD1"/>
    <property type="match status" value="5"/>
</dbReference>
<evidence type="ECO:0000256" key="7">
    <source>
        <dbReference type="PROSITE-ProRule" id="PRU00261"/>
    </source>
</evidence>
<feature type="disulfide bond" evidence="7">
    <location>
        <begin position="33"/>
        <end position="45"/>
    </location>
</feature>
<evidence type="ECO:0000256" key="2">
    <source>
        <dbReference type="ARBA" id="ARBA00022669"/>
    </source>
</evidence>
<dbReference type="PANTHER" id="PTHR46471">
    <property type="entry name" value="CHITIN DEACETYLASE"/>
    <property type="match status" value="1"/>
</dbReference>
<feature type="domain" description="Chitin-binding type-1" evidence="9">
    <location>
        <begin position="23"/>
        <end position="67"/>
    </location>
</feature>
<comment type="caution">
    <text evidence="7">Lacks conserved residue(s) required for the propagation of feature annotation.</text>
</comment>
<keyword evidence="3" id="KW-0479">Metal-binding</keyword>
<gene>
    <name evidence="10" type="ORF">BCR36DRAFT_585023</name>
</gene>
<keyword evidence="4 8" id="KW-0732">Signal</keyword>
<keyword evidence="2 7" id="KW-0147">Chitin-binding</keyword>
<feature type="domain" description="Chitin-binding type-1" evidence="9">
    <location>
        <begin position="231"/>
        <end position="275"/>
    </location>
</feature>
<sequence length="331" mass="35331">MEIKSIVSVLLLNIIGIRGVKPLIPCGSSYGSCQGNYCCSKNGYCGTTNDYCNVSKGCQIGYGLCYQDTVDNTKQCGKGKGICANGNCCSKYGYCGISDSYCNIANGCQIDYGLCYSEEKDITRCGIGFGSCPENQCCSKQGTCGSSDDHCNINKGCQLNYGLCYDTPENDTPTTQKCGPNFGVCPDNQCCSSKNTCGETDDHCNLQKGCQNAYGLCYEDDNGSNKDDNYLKECGPDYGMCTEGKCCSKDGKCGTEDSYCNIKKGCQVDYGLCYTPSGNIREGSGKSCGRNYGSCDFPECCSKSGKCVLGNNECLESNGCQNSYGICLSQS</sequence>
<dbReference type="Proteomes" id="UP000193719">
    <property type="component" value="Unassembled WGS sequence"/>
</dbReference>
<evidence type="ECO:0000256" key="1">
    <source>
        <dbReference type="ARBA" id="ARBA00001941"/>
    </source>
</evidence>
<evidence type="ECO:0000259" key="9">
    <source>
        <dbReference type="PROSITE" id="PS50941"/>
    </source>
</evidence>
<keyword evidence="11" id="KW-1185">Reference proteome</keyword>
<protein>
    <recommendedName>
        <fullName evidence="9">Chitin-binding type-1 domain-containing protein</fullName>
    </recommendedName>
</protein>
<feature type="disulfide bond" evidence="7">
    <location>
        <begin position="137"/>
        <end position="151"/>
    </location>
</feature>
<dbReference type="OrthoDB" id="2145150at2759"/>
<dbReference type="SUPFAM" id="SSF57016">
    <property type="entry name" value="Plant lectins/antimicrobial peptides"/>
    <property type="match status" value="5"/>
</dbReference>
<feature type="disulfide bond" evidence="7">
    <location>
        <begin position="190"/>
        <end position="204"/>
    </location>
</feature>
<feature type="disulfide bond" evidence="7">
    <location>
        <begin position="88"/>
        <end position="102"/>
    </location>
</feature>
<feature type="domain" description="Chitin-binding type-1" evidence="9">
    <location>
        <begin position="175"/>
        <end position="219"/>
    </location>
</feature>